<dbReference type="AlphaFoldDB" id="A0A8J4SK60"/>
<name>A0A8J4SK60_9TREM</name>
<dbReference type="InterPro" id="IPR008380">
    <property type="entry name" value="HAD-SF_hydro_IG_5-nucl"/>
</dbReference>
<dbReference type="SUPFAM" id="SSF56784">
    <property type="entry name" value="HAD-like"/>
    <property type="match status" value="1"/>
</dbReference>
<evidence type="ECO:0000256" key="1">
    <source>
        <dbReference type="ARBA" id="ARBA00022723"/>
    </source>
</evidence>
<reference evidence="4" key="1">
    <citation type="submission" date="2019-05" db="EMBL/GenBank/DDBJ databases">
        <title>Annotation for the trematode Paragonimus heterotremus.</title>
        <authorList>
            <person name="Choi Y.-J."/>
        </authorList>
    </citation>
    <scope>NUCLEOTIDE SEQUENCE</scope>
    <source>
        <strain evidence="4">LC</strain>
    </source>
</reference>
<keyword evidence="1" id="KW-0479">Metal-binding</keyword>
<keyword evidence="2" id="KW-0378">Hydrolase</keyword>
<dbReference type="GO" id="GO:0016787">
    <property type="term" value="F:hydrolase activity"/>
    <property type="evidence" value="ECO:0007669"/>
    <property type="project" value="UniProtKB-KW"/>
</dbReference>
<evidence type="ECO:0000256" key="2">
    <source>
        <dbReference type="ARBA" id="ARBA00022801"/>
    </source>
</evidence>
<dbReference type="EMBL" id="LUCH01017661">
    <property type="protein sequence ID" value="KAF5394817.1"/>
    <property type="molecule type" value="Genomic_DNA"/>
</dbReference>
<evidence type="ECO:0000313" key="5">
    <source>
        <dbReference type="Proteomes" id="UP000748531"/>
    </source>
</evidence>
<dbReference type="Proteomes" id="UP000748531">
    <property type="component" value="Unassembled WGS sequence"/>
</dbReference>
<organism evidence="4 5">
    <name type="scientific">Paragonimus heterotremus</name>
    <dbReference type="NCBI Taxonomy" id="100268"/>
    <lineage>
        <taxon>Eukaryota</taxon>
        <taxon>Metazoa</taxon>
        <taxon>Spiralia</taxon>
        <taxon>Lophotrochozoa</taxon>
        <taxon>Platyhelminthes</taxon>
        <taxon>Trematoda</taxon>
        <taxon>Digenea</taxon>
        <taxon>Plagiorchiida</taxon>
        <taxon>Troglotremata</taxon>
        <taxon>Troglotrematidae</taxon>
        <taxon>Paragonimus</taxon>
    </lineage>
</organism>
<evidence type="ECO:0000313" key="4">
    <source>
        <dbReference type="EMBL" id="KAF5394817.1"/>
    </source>
</evidence>
<evidence type="ECO:0000256" key="3">
    <source>
        <dbReference type="ARBA" id="ARBA00022842"/>
    </source>
</evidence>
<accession>A0A8J4SK60</accession>
<dbReference type="InterPro" id="IPR036412">
    <property type="entry name" value="HAD-like_sf"/>
</dbReference>
<dbReference type="GO" id="GO:0046872">
    <property type="term" value="F:metal ion binding"/>
    <property type="evidence" value="ECO:0007669"/>
    <property type="project" value="UniProtKB-KW"/>
</dbReference>
<keyword evidence="3" id="KW-0460">Magnesium</keyword>
<gene>
    <name evidence="4" type="ORF">PHET_10086</name>
</gene>
<dbReference type="Pfam" id="PF05761">
    <property type="entry name" value="5_nucleotid"/>
    <property type="match status" value="1"/>
</dbReference>
<keyword evidence="5" id="KW-1185">Reference proteome</keyword>
<protein>
    <submittedName>
        <fullName evidence="4">Uncharacterized protein</fullName>
    </submittedName>
</protein>
<proteinExistence type="predicted"/>
<comment type="caution">
    <text evidence="4">The sequence shown here is derived from an EMBL/GenBank/DDBJ whole genome shotgun (WGS) entry which is preliminary data.</text>
</comment>
<sequence>MFQLMDFFTIPEFYLLCSIIEFFERGHIGYKPVHVFRDVSSAVARVHKSGLLGLNIMANPGKSPWGTPVLRILSGLSYETLHFLRNHFLPL</sequence>